<comment type="caution">
    <text evidence="3">The sequence shown here is derived from an EMBL/GenBank/DDBJ whole genome shotgun (WGS) entry which is preliminary data.</text>
</comment>
<gene>
    <name evidence="3" type="ORF">IB75_13820</name>
</gene>
<dbReference type="AlphaFoldDB" id="A0A0E2YZ40"/>
<name>A0A0E2YZ40_9GAMM</name>
<accession>A0A0E2YZ40</accession>
<evidence type="ECO:0000256" key="1">
    <source>
        <dbReference type="SAM" id="SignalP"/>
    </source>
</evidence>
<feature type="domain" description="Porin" evidence="2">
    <location>
        <begin position="12"/>
        <end position="423"/>
    </location>
</feature>
<protein>
    <recommendedName>
        <fullName evidence="2">Porin domain-containing protein</fullName>
    </recommendedName>
</protein>
<dbReference type="GO" id="GO:0015288">
    <property type="term" value="F:porin activity"/>
    <property type="evidence" value="ECO:0007669"/>
    <property type="project" value="InterPro"/>
</dbReference>
<proteinExistence type="predicted"/>
<dbReference type="InterPro" id="IPR033900">
    <property type="entry name" value="Gram_neg_porin_domain"/>
</dbReference>
<dbReference type="Proteomes" id="UP000028839">
    <property type="component" value="Unassembled WGS sequence"/>
</dbReference>
<feature type="signal peptide" evidence="1">
    <location>
        <begin position="1"/>
        <end position="25"/>
    </location>
</feature>
<evidence type="ECO:0000259" key="2">
    <source>
        <dbReference type="Pfam" id="PF13609"/>
    </source>
</evidence>
<dbReference type="Pfam" id="PF13609">
    <property type="entry name" value="Porin_4"/>
    <property type="match status" value="1"/>
</dbReference>
<dbReference type="HOGENOM" id="CLU_032382_1_0_6"/>
<dbReference type="OrthoDB" id="8735103at2"/>
<dbReference type="EMBL" id="JPGN01000079">
    <property type="protein sequence ID" value="KFI18479.1"/>
    <property type="molecule type" value="Genomic_DNA"/>
</dbReference>
<dbReference type="InterPro" id="IPR023614">
    <property type="entry name" value="Porin_dom_sf"/>
</dbReference>
<reference evidence="3 4" key="1">
    <citation type="submission" date="2014-07" db="EMBL/GenBank/DDBJ databases">
        <title>Comparative analysis of Nitrosococcus oceani genome inventories of strains from Pacific and Atlantic gyres.</title>
        <authorList>
            <person name="Lim C.K."/>
            <person name="Wang L."/>
            <person name="Sayavedra-Soto L.A."/>
            <person name="Klotz M.G."/>
        </authorList>
    </citation>
    <scope>NUCLEOTIDE SEQUENCE [LARGE SCALE GENOMIC DNA]</scope>
    <source>
        <strain evidence="3 4">C-27</strain>
    </source>
</reference>
<keyword evidence="1" id="KW-0732">Signal</keyword>
<organism evidence="3 4">
    <name type="scientific">Nitrosococcus oceani C-27</name>
    <dbReference type="NCBI Taxonomy" id="314279"/>
    <lineage>
        <taxon>Bacteria</taxon>
        <taxon>Pseudomonadati</taxon>
        <taxon>Pseudomonadota</taxon>
        <taxon>Gammaproteobacteria</taxon>
        <taxon>Chromatiales</taxon>
        <taxon>Chromatiaceae</taxon>
        <taxon>Nitrosococcus</taxon>
    </lineage>
</organism>
<dbReference type="Gene3D" id="2.40.160.10">
    <property type="entry name" value="Porin"/>
    <property type="match status" value="1"/>
</dbReference>
<evidence type="ECO:0000313" key="3">
    <source>
        <dbReference type="EMBL" id="KFI18479.1"/>
    </source>
</evidence>
<feature type="chain" id="PRO_5002408030" description="Porin domain-containing protein" evidence="1">
    <location>
        <begin position="26"/>
        <end position="443"/>
    </location>
</feature>
<sequence>MNNFKKTKLAVAAAAAMGLSLPAGAVVVVGGENGWEVSFDGNINQFYVWTDPDARPGGVVGGNMNFADEKSSRFRTGLMPALFSFNVKAPTWNGLDIGGRVSFAGQTNNANTKNSDLGVNGGFGDSGIGKVRSDSTSDFGGNLEFREAFFTVDGAFGQVLLGRTLSLFMGKNILTDQTLFGVGATGSVHGGGFTLGRIGYGYLYPNFNSQVRWTSPDMMGFKVSLAAVDPSKVCGEGAVFASGANCATETNSPRGEGEISYAGTFNNGSYQVWGSGMYQNVKRQSVGGGFGDDDFSVWGWTAGTQVQFMGFEVNGSYYDGEGLGTSFLMDADSLDATGQKRDNKGWLVQGGYTILGHTKVAASYGRSEADETSNDRSCRTGGGSCVGAGGARLEEQNSYVVGIYHDVNANLKLVAEYSRVENEWHGGQEQKANVVGVGGYFFW</sequence>
<dbReference type="SUPFAM" id="SSF56935">
    <property type="entry name" value="Porins"/>
    <property type="match status" value="1"/>
</dbReference>
<dbReference type="GO" id="GO:0016020">
    <property type="term" value="C:membrane"/>
    <property type="evidence" value="ECO:0007669"/>
    <property type="project" value="InterPro"/>
</dbReference>
<evidence type="ECO:0000313" key="4">
    <source>
        <dbReference type="Proteomes" id="UP000028839"/>
    </source>
</evidence>